<feature type="domain" description="DUF7840" evidence="2">
    <location>
        <begin position="411"/>
        <end position="602"/>
    </location>
</feature>
<dbReference type="OrthoDB" id="5287439at2"/>
<dbReference type="RefSeq" id="WP_015470993.1">
    <property type="nucleotide sequence ID" value="NC_020813.1"/>
</dbReference>
<evidence type="ECO:0000313" key="5">
    <source>
        <dbReference type="Proteomes" id="UP000012040"/>
    </source>
</evidence>
<dbReference type="Pfam" id="PF25225">
    <property type="entry name" value="DUF7843"/>
    <property type="match status" value="1"/>
</dbReference>
<sequence length="617" mass="71124">MFAKVLNYLVLITLILIVKAPLAWGFSISRTDDYVRQVQAQQLWKDPKWIKLGHYEKNLFGYSSAFRGGLFLHPEGFASPENELITTVKTIFSDASQGHLDFYKRHPQCQFLARRKWLLSKIQIHPDDILPCEERVQWKKELGATSVSVIFASADLGNPASSFGHTFLKLINPENAGNKDLIDYGVNYAAEADESDGLFYAILGLFGGYRGIYTMLPYHQKIREYLNLEGRDITEYHLNFTPEEVDEMIDHLIEMEYSSAPYYFLSDNCSYQILYLLDVIRPELDLSSQFNAWVIPSDTIKAITRHDGNLVVNRVYKQSLNSQYLDDYSSLNITQRHALDEAVSDLKISDNFKLTTKEKAEVYETGMKYFAVEAYRTGRNTENERYTLSTARADLGPITQPRQEKPQLYAETSHDSSAAYLGLGNLNNQSYSLLKLRMSYHDLEQPDVGIVPFSLVQAGVMEFRYFDEIKKLSLHRFTVMNLINTVPITQLDKNISWKARIEVLDQFRPDIEYAIGQSYELDLLGSSRISYFLIGRYLKELEEQHRGQVGPEILFITKPTPKLGVSFALAYLAQNEKAPYLRFQSRLNYQIAPNYDIQLYADDLKDYQFSFVKNFIF</sequence>
<evidence type="ECO:0000259" key="3">
    <source>
        <dbReference type="Pfam" id="PF25225"/>
    </source>
</evidence>
<dbReference type="Proteomes" id="UP000012040">
    <property type="component" value="Chromosome"/>
</dbReference>
<proteinExistence type="predicted"/>
<dbReference type="InterPro" id="IPR057162">
    <property type="entry name" value="DUF7840"/>
</dbReference>
<reference evidence="4 5" key="1">
    <citation type="journal article" date="2013" name="ISME J.">
        <title>By their genes ye shall know them: genomic signatures of predatory bacteria.</title>
        <authorList>
            <person name="Pasternak Z."/>
            <person name="Pietrokovski S."/>
            <person name="Rotem O."/>
            <person name="Gophna U."/>
            <person name="Lurie-Weinberger M.N."/>
            <person name="Jurkevitch E."/>
        </authorList>
    </citation>
    <scope>NUCLEOTIDE SEQUENCE [LARGE SCALE GENOMIC DNA]</scope>
    <source>
        <strain evidence="4 5">JSS</strain>
    </source>
</reference>
<dbReference type="InterPro" id="IPR057165">
    <property type="entry name" value="DUF7843"/>
</dbReference>
<keyword evidence="5" id="KW-1185">Reference proteome</keyword>
<accession>M4VBD1</accession>
<dbReference type="eggNOG" id="ENOG502Z92U">
    <property type="taxonomic scope" value="Bacteria"/>
</dbReference>
<dbReference type="KEGG" id="bex:A11Q_2287"/>
<dbReference type="Pfam" id="PF13387">
    <property type="entry name" value="Lnb_N"/>
    <property type="match status" value="1"/>
</dbReference>
<dbReference type="HOGENOM" id="CLU_025316_1_0_7"/>
<feature type="domain" description="Lnb N-terminal periplasmic" evidence="1">
    <location>
        <begin position="136"/>
        <end position="305"/>
    </location>
</feature>
<dbReference type="AlphaFoldDB" id="M4VBD1"/>
<dbReference type="PATRIC" id="fig|1184267.3.peg.2317"/>
<evidence type="ECO:0000259" key="2">
    <source>
        <dbReference type="Pfam" id="PF25222"/>
    </source>
</evidence>
<evidence type="ECO:0000259" key="1">
    <source>
        <dbReference type="Pfam" id="PF13387"/>
    </source>
</evidence>
<dbReference type="EMBL" id="CP003537">
    <property type="protein sequence ID" value="AGH96503.1"/>
    <property type="molecule type" value="Genomic_DNA"/>
</dbReference>
<dbReference type="Pfam" id="PF25222">
    <property type="entry name" value="DUF7840"/>
    <property type="match status" value="1"/>
</dbReference>
<feature type="domain" description="DUF7843" evidence="3">
    <location>
        <begin position="41"/>
        <end position="119"/>
    </location>
</feature>
<dbReference type="InterPro" id="IPR025178">
    <property type="entry name" value="Lnb_N"/>
</dbReference>
<name>M4VBD1_9BACT</name>
<gene>
    <name evidence="4" type="ORF">A11Q_2287</name>
</gene>
<evidence type="ECO:0000313" key="4">
    <source>
        <dbReference type="EMBL" id="AGH96503.1"/>
    </source>
</evidence>
<protein>
    <submittedName>
        <fullName evidence="4">Uncharacterized protein</fullName>
    </submittedName>
</protein>
<dbReference type="STRING" id="1184267.A11Q_2287"/>
<organism evidence="4 5">
    <name type="scientific">Pseudobdellovibrio exovorus JSS</name>
    <dbReference type="NCBI Taxonomy" id="1184267"/>
    <lineage>
        <taxon>Bacteria</taxon>
        <taxon>Pseudomonadati</taxon>
        <taxon>Bdellovibrionota</taxon>
        <taxon>Bdellovibrionia</taxon>
        <taxon>Bdellovibrionales</taxon>
        <taxon>Pseudobdellovibrionaceae</taxon>
        <taxon>Pseudobdellovibrio</taxon>
    </lineage>
</organism>